<keyword evidence="4" id="KW-0479">Metal-binding</keyword>
<feature type="region of interest" description="Disordered" evidence="13">
    <location>
        <begin position="2066"/>
        <end position="2087"/>
    </location>
</feature>
<dbReference type="InterPro" id="IPR002498">
    <property type="entry name" value="PInositol-4-P-4/5-kinase_core"/>
</dbReference>
<feature type="compositionally biased region" description="Basic and acidic residues" evidence="13">
    <location>
        <begin position="1726"/>
        <end position="1736"/>
    </location>
</feature>
<dbReference type="Gene3D" id="3.30.40.10">
    <property type="entry name" value="Zinc/RING finger domain, C3HC4 (zinc finger)"/>
    <property type="match status" value="1"/>
</dbReference>
<feature type="compositionally biased region" description="Low complexity" evidence="13">
    <location>
        <begin position="106"/>
        <end position="117"/>
    </location>
</feature>
<dbReference type="Gene3D" id="3.30.800.10">
    <property type="entry name" value="Phosphatidylinositol Phosphate Kinase II Beta"/>
    <property type="match status" value="1"/>
</dbReference>
<proteinExistence type="predicted"/>
<keyword evidence="9 12" id="KW-0067">ATP-binding</keyword>
<dbReference type="Gene3D" id="3.30.810.10">
    <property type="entry name" value="2-Layer Sandwich"/>
    <property type="match status" value="1"/>
</dbReference>
<evidence type="ECO:0000256" key="6">
    <source>
        <dbReference type="ARBA" id="ARBA00022771"/>
    </source>
</evidence>
<comment type="caution">
    <text evidence="16">The sequence shown here is derived from an EMBL/GenBank/DDBJ whole genome shotgun (WGS) entry which is preliminary data.</text>
</comment>
<evidence type="ECO:0000259" key="15">
    <source>
        <dbReference type="PROSITE" id="PS51455"/>
    </source>
</evidence>
<evidence type="ECO:0000313" key="16">
    <source>
        <dbReference type="EMBL" id="KAK5172030.1"/>
    </source>
</evidence>
<keyword evidence="17" id="KW-1185">Reference proteome</keyword>
<evidence type="ECO:0000256" key="5">
    <source>
        <dbReference type="ARBA" id="ARBA00022741"/>
    </source>
</evidence>
<feature type="compositionally biased region" description="Polar residues" evidence="13">
    <location>
        <begin position="1662"/>
        <end position="1694"/>
    </location>
</feature>
<feature type="compositionally biased region" description="Polar residues" evidence="13">
    <location>
        <begin position="154"/>
        <end position="175"/>
    </location>
</feature>
<dbReference type="InterPro" id="IPR044769">
    <property type="entry name" value="PIKfyve_PIPKc"/>
</dbReference>
<dbReference type="PROSITE" id="PS51455">
    <property type="entry name" value="PIPK"/>
    <property type="match status" value="1"/>
</dbReference>
<dbReference type="PANTHER" id="PTHR45748:SF7">
    <property type="entry name" value="1-PHOSPHATIDYLINOSITOL 3-PHOSPHATE 5-KINASE-RELATED"/>
    <property type="match status" value="1"/>
</dbReference>
<feature type="compositionally biased region" description="Basic and acidic residues" evidence="13">
    <location>
        <begin position="1629"/>
        <end position="1647"/>
    </location>
</feature>
<dbReference type="InterPro" id="IPR017455">
    <property type="entry name" value="Znf_FYVE-rel"/>
</dbReference>
<dbReference type="CDD" id="cd17300">
    <property type="entry name" value="PIPKc_PIKfyve"/>
    <property type="match status" value="1"/>
</dbReference>
<feature type="region of interest" description="Disordered" evidence="13">
    <location>
        <begin position="1549"/>
        <end position="1581"/>
    </location>
</feature>
<dbReference type="FunFam" id="3.30.40.10:FF:000283">
    <property type="entry name" value="1-phosphatidylinositol-3-phosphate 5-kinase (Fab1)"/>
    <property type="match status" value="1"/>
</dbReference>
<dbReference type="InterPro" id="IPR013083">
    <property type="entry name" value="Znf_RING/FYVE/PHD"/>
</dbReference>
<feature type="compositionally biased region" description="Pro residues" evidence="13">
    <location>
        <begin position="375"/>
        <end position="385"/>
    </location>
</feature>
<sequence>MAPEPPSPSASSTLLPFLGGSASRPRRGSLASLQSTKGEIDKDVLAQALDDIHTSASKSDALTSFHDYDGGPGSKNGAKELVSSGVSGVSGLYDKLLRGLGGGSASDGKSAKSGTGKARPKTSASRDSIDGESVLSNLSGARTAGLGLKDDTASMVSNMSAAPSTMMPSPASTGGSRDRNVYPADIEGEENRKVTRLAKESITENPLEQKSSQSTAQTILDPLEQADIHRVRSGPLDEEQSTAASQALARVLSHHDASNGDLPRVSHHTSIDRREEQPPAGPGQKTLLSPQSIPSRQQSSLLSPTAKRPSQETDSDRPPLVRIGPSHLPGYEPSRASSTDGHSSSTTTGPANKRRALDPSPNINTALQRRRTDMRPPPIPRPPAEAPSQLPTHLRRRVISKAFWMKDENAKDCFYCGQPFSTFRRKHHCRTCGQIFDAKCTSLVAGRPFGQPGTIRLCKPCEAMIYGSDDDSTVFSDDGASVFDRSPMVGRRSFGDDDDLHGKMDGIDERNGDIAEVTTPSIGIPASRRTRESKRRSAVIEFDAAPSSTMARPASSHSLISLARRPRSSSHRRFHSRHQAIRGVRTPGDERVPFQPGSIDEDDKKSTLPAFHNDNVIDPDLAAFLSDEGSDEEDQQGSIFATIDGSSHGSLGERDRQTYLAGHLHAVAKKGRSRLNTGSYYRAGAGVREDEPAAQSAKHLQKLNRHRNPSVGSLSLSRPSPRRSRSQNLTLHMPVNTPGEPGSFLDHQHHSPLMGHYPTAGTRFIRSSAMRGRDAPPVELNRASLDHMRRLLGQLLKDHSIPGAKAWERALMPILLQCTDDVKPDIQLGDDMDIRHYIKLKKVPGGRPGDTSYISGVVFSKNVALKSMARSIASPRIAIVTFAIEYARHQAHFMSLEPVIAQEQEYLRNLVGRIAALKPSVLLVQRNVSGLAIGLLEKAGIMVAYNIKESVLAAVARVTQTTMIKSVDKLAIDPSHLGQCESFEIKTFVHDGARKTYIYLSGCQPDLGCTIVLRGADTKTLRRLKRVTEFMAYVAYNLKLETNLFRDEFVSIPTSTGDQLEAPDAPRLVKENSGSMEIGMGFDHGESLLDPNARPMAGNEPSKYELMEKECKSRILSASPFVVFMQPYMLTQLRDSERRLTAYKKLRDQYAAADEAGDENEKPAKEKFEIVKPEMVHAPPSKDQPKAVREYLHAVHQVQYDKTLHTYETQRKLLESFTGGSTNPFDPFSHQKIIVLHSIVSTINSAPCVGPEQLGLGFYAGYNHVEPQFEEDCTLGQYVEDICISAGSKCKECDKKMSDHYRQYVHGYGQLSVSVSRQPAKLRGYEKTILMWSTCRICKHDTTLIPMSDNTWKYSFAKYLELSFWSSPLHPRAGVCGHDIHKDFLRCFGFEDLAVRVRYDPVEIYDVVVPRGTITWKVESDLTVKNEQYSHFAARLKAFTDSIIRRLDSINVDTLDEKKALEATDYLVELRQRAEADSKELLHKLQQKYAVSRYYELIPLNRALRFMDEKALSWDDVFNDFERDYFPSETDIRKLATLQLKNMFLESQPASSTVTSDVSDDEDGVDEKPHAKTTLHPADRELRSEKAHHVLASTMEEHRGTIADGSDVTAALQEEPQVKLGSSLSKTTSPREEQEQVVQREEVRHLDLAVPVDTPEDASATELASSSEQSKQTSRPTTGDSQTTAEPFATQTKPIGSGLLERIEQIRSNRVSLSGEQDALETKIPRLADLKKRDASPHSASPPPLLRAQSSPSSPYHTPNRSVDLKSDHGLEATTKGPPEIESHHLEKRLGERLGVNRLASKVGKVAPSLIPRSVPPSKEESNFTRVSALAKHFEQMSREFEKERLKERKQRALRSRYARASPQISSHPVVEVYRNATDAVGERSLDAVREDRTAEDRGTEHSQAAEAVQQSNLTDSEELPTEQFDRNAETTQSTGQEQETRETEQVPDGDGSEAEFIPNRRRDVSDPVSTVVSSGLMSPTASVPDIELHPELSIPEHRKNVWFNYLSEFWSKRSASGWAPLEYPLHSTEHVFEDSDIIVREDEPSSVIALSLACPDYTLKVQEFRSHPKKQKAQPPPAKNAAEEESRREAIEASLLSDTGTHMKYSFAHGQVKASCKIFYAESFDALRRRCGVADRFVESLSRCLKFDSKGGKTKSLFLKTLDNRFIIKSLQEVELKAFTKFAPDYFAFMSHTLFHGVPSVIAKMFGLFQVFIKNPATGMEFSYYLIVMENLFYERNPNRRFDLKGSMRNRKIESTGQPDEVLLDENLVETIFESPLFVREHARKLLQASVWNDTMWLCKQNVMDYSLMAGFDDERKELIVGIIDCIRTYTWDKKLESWIKDRGKNKPTITSPKDYRNRFRVSMMQYVLQAPNCWHQFQAQMAPPKTLNDGADTHDTDREGDARRSEG</sequence>
<dbReference type="Pfam" id="PF01504">
    <property type="entry name" value="PIP5K"/>
    <property type="match status" value="1"/>
</dbReference>
<feature type="region of interest" description="Disordered" evidence="13">
    <location>
        <begin position="686"/>
        <end position="740"/>
    </location>
</feature>
<feature type="region of interest" description="Disordered" evidence="13">
    <location>
        <begin position="100"/>
        <end position="391"/>
    </location>
</feature>
<dbReference type="GO" id="GO:0000285">
    <property type="term" value="F:1-phosphatidylinositol-3-phosphate 5-kinase activity"/>
    <property type="evidence" value="ECO:0007669"/>
    <property type="project" value="UniProtKB-EC"/>
</dbReference>
<feature type="compositionally biased region" description="Basic and acidic residues" evidence="13">
    <location>
        <begin position="1884"/>
        <end position="1901"/>
    </location>
</feature>
<dbReference type="InterPro" id="IPR000306">
    <property type="entry name" value="Znf_FYVE"/>
</dbReference>
<dbReference type="GO" id="GO:0010008">
    <property type="term" value="C:endosome membrane"/>
    <property type="evidence" value="ECO:0007669"/>
    <property type="project" value="TreeGrafter"/>
</dbReference>
<dbReference type="InterPro" id="IPR027409">
    <property type="entry name" value="GroEL-like_apical_dom_sf"/>
</dbReference>
<accession>A0AAV9PEY7</accession>
<organism evidence="16 17">
    <name type="scientific">Saxophila tyrrhenica</name>
    <dbReference type="NCBI Taxonomy" id="1690608"/>
    <lineage>
        <taxon>Eukaryota</taxon>
        <taxon>Fungi</taxon>
        <taxon>Dikarya</taxon>
        <taxon>Ascomycota</taxon>
        <taxon>Pezizomycotina</taxon>
        <taxon>Dothideomycetes</taxon>
        <taxon>Dothideomycetidae</taxon>
        <taxon>Mycosphaerellales</taxon>
        <taxon>Extremaceae</taxon>
        <taxon>Saxophila</taxon>
    </lineage>
</organism>
<feature type="domain" description="PIPK" evidence="15">
    <location>
        <begin position="2054"/>
        <end position="2369"/>
    </location>
</feature>
<feature type="compositionally biased region" description="Basic residues" evidence="13">
    <location>
        <begin position="564"/>
        <end position="580"/>
    </location>
</feature>
<dbReference type="FunFam" id="3.50.7.10:FF:000007">
    <property type="entry name" value="1-phosphatidylinositol 3-phosphate 5-kinase isoform X1"/>
    <property type="match status" value="1"/>
</dbReference>
<keyword evidence="7 12" id="KW-0418">Kinase</keyword>
<feature type="compositionally biased region" description="Basic and acidic residues" evidence="13">
    <location>
        <begin position="309"/>
        <end position="319"/>
    </location>
</feature>
<dbReference type="PANTHER" id="PTHR45748">
    <property type="entry name" value="1-PHOSPHATIDYLINOSITOL 3-PHOSPHATE 5-KINASE-RELATED"/>
    <property type="match status" value="1"/>
</dbReference>
<feature type="compositionally biased region" description="Basic and acidic residues" evidence="13">
    <location>
        <begin position="2393"/>
        <end position="2409"/>
    </location>
</feature>
<feature type="compositionally biased region" description="Polar residues" evidence="13">
    <location>
        <begin position="546"/>
        <end position="559"/>
    </location>
</feature>
<evidence type="ECO:0000259" key="14">
    <source>
        <dbReference type="PROSITE" id="PS50178"/>
    </source>
</evidence>
<feature type="compositionally biased region" description="Basic residues" evidence="13">
    <location>
        <begin position="699"/>
        <end position="708"/>
    </location>
</feature>
<reference evidence="16 17" key="1">
    <citation type="submission" date="2023-08" db="EMBL/GenBank/DDBJ databases">
        <title>Black Yeasts Isolated from many extreme environments.</title>
        <authorList>
            <person name="Coleine C."/>
            <person name="Stajich J.E."/>
            <person name="Selbmann L."/>
        </authorList>
    </citation>
    <scope>NUCLEOTIDE SEQUENCE [LARGE SCALE GENOMIC DNA]</scope>
    <source>
        <strain evidence="16 17">CCFEE 5935</strain>
    </source>
</reference>
<feature type="compositionally biased region" description="Polar residues" evidence="13">
    <location>
        <begin position="1748"/>
        <end position="1761"/>
    </location>
</feature>
<comment type="catalytic activity">
    <reaction evidence="1">
        <text>a 1,2-diacyl-sn-glycero-3-phospho-(1D-myo-inositol-3-phosphate) + ATP = a 1,2-diacyl-sn-glycero-3-phospho-(1D-myo-inositol-3,5-bisphosphate) + ADP + H(+)</text>
        <dbReference type="Rhea" id="RHEA:13609"/>
        <dbReference type="ChEBI" id="CHEBI:15378"/>
        <dbReference type="ChEBI" id="CHEBI:30616"/>
        <dbReference type="ChEBI" id="CHEBI:57923"/>
        <dbReference type="ChEBI" id="CHEBI:58088"/>
        <dbReference type="ChEBI" id="CHEBI:456216"/>
        <dbReference type="EC" id="2.7.1.150"/>
    </reaction>
</comment>
<feature type="region of interest" description="Disordered" evidence="13">
    <location>
        <begin position="545"/>
        <end position="603"/>
    </location>
</feature>
<feature type="region of interest" description="Disordered" evidence="13">
    <location>
        <begin position="1"/>
        <end position="37"/>
    </location>
</feature>
<evidence type="ECO:0000256" key="3">
    <source>
        <dbReference type="ARBA" id="ARBA00022679"/>
    </source>
</evidence>
<keyword evidence="6 11" id="KW-0863">Zinc-finger</keyword>
<feature type="compositionally biased region" description="Polar residues" evidence="13">
    <location>
        <begin position="203"/>
        <end position="218"/>
    </location>
</feature>
<evidence type="ECO:0000256" key="12">
    <source>
        <dbReference type="PROSITE-ProRule" id="PRU00781"/>
    </source>
</evidence>
<evidence type="ECO:0000256" key="1">
    <source>
        <dbReference type="ARBA" id="ARBA00000768"/>
    </source>
</evidence>
<dbReference type="FunFam" id="3.30.810.10:FF:000001">
    <property type="entry name" value="1-phosphatidylinositol 3-phosphate 5-kinase FAB1"/>
    <property type="match status" value="1"/>
</dbReference>
<dbReference type="InterPro" id="IPR027483">
    <property type="entry name" value="PInositol-4-P-4/5-kinase_C_sf"/>
</dbReference>
<dbReference type="SUPFAM" id="SSF52029">
    <property type="entry name" value="GroEL apical domain-like"/>
    <property type="match status" value="1"/>
</dbReference>
<evidence type="ECO:0000256" key="11">
    <source>
        <dbReference type="PROSITE-ProRule" id="PRU00091"/>
    </source>
</evidence>
<feature type="region of interest" description="Disordered" evidence="13">
    <location>
        <begin position="2386"/>
        <end position="2409"/>
    </location>
</feature>
<feature type="region of interest" description="Disordered" evidence="13">
    <location>
        <begin position="1884"/>
        <end position="1978"/>
    </location>
</feature>
<dbReference type="SUPFAM" id="SSF57903">
    <property type="entry name" value="FYVE/PHD zinc finger"/>
    <property type="match status" value="1"/>
</dbReference>
<dbReference type="GO" id="GO:0008270">
    <property type="term" value="F:zinc ion binding"/>
    <property type="evidence" value="ECO:0007669"/>
    <property type="project" value="UniProtKB-KW"/>
</dbReference>
<feature type="compositionally biased region" description="Basic and acidic residues" evidence="13">
    <location>
        <begin position="189"/>
        <end position="202"/>
    </location>
</feature>
<evidence type="ECO:0000256" key="4">
    <source>
        <dbReference type="ARBA" id="ARBA00022723"/>
    </source>
</evidence>
<dbReference type="Pfam" id="PF01363">
    <property type="entry name" value="FYVE"/>
    <property type="match status" value="1"/>
</dbReference>
<feature type="domain" description="FYVE-type" evidence="14">
    <location>
        <begin position="407"/>
        <end position="466"/>
    </location>
</feature>
<feature type="region of interest" description="Disordered" evidence="13">
    <location>
        <begin position="60"/>
        <end position="79"/>
    </location>
</feature>
<evidence type="ECO:0000256" key="9">
    <source>
        <dbReference type="ARBA" id="ARBA00022840"/>
    </source>
</evidence>
<feature type="region of interest" description="Disordered" evidence="13">
    <location>
        <begin position="1726"/>
        <end position="1787"/>
    </location>
</feature>
<evidence type="ECO:0000256" key="7">
    <source>
        <dbReference type="ARBA" id="ARBA00022777"/>
    </source>
</evidence>
<dbReference type="FunFam" id="3.30.800.10:FF:000005">
    <property type="entry name" value="1-phosphatidylinositol-3-phosphate 5-kinase (Fab1)"/>
    <property type="match status" value="1"/>
</dbReference>
<dbReference type="GO" id="GO:0005524">
    <property type="term" value="F:ATP binding"/>
    <property type="evidence" value="ECO:0007669"/>
    <property type="project" value="UniProtKB-UniRule"/>
</dbReference>
<gene>
    <name evidence="16" type="primary">MDM12_1</name>
    <name evidence="16" type="ORF">LTR77_003667</name>
</gene>
<feature type="compositionally biased region" description="Low complexity" evidence="13">
    <location>
        <begin position="287"/>
        <end position="304"/>
    </location>
</feature>
<feature type="compositionally biased region" description="Low complexity" evidence="13">
    <location>
        <begin position="334"/>
        <end position="348"/>
    </location>
</feature>
<feature type="region of interest" description="Disordered" evidence="13">
    <location>
        <begin position="1615"/>
        <end position="1697"/>
    </location>
</feature>
<dbReference type="GO" id="GO:0046854">
    <property type="term" value="P:phosphatidylinositol phosphate biosynthetic process"/>
    <property type="evidence" value="ECO:0007669"/>
    <property type="project" value="TreeGrafter"/>
</dbReference>
<dbReference type="Pfam" id="PF00118">
    <property type="entry name" value="Cpn60_TCP1"/>
    <property type="match status" value="1"/>
</dbReference>
<keyword evidence="3 12" id="KW-0808">Transferase</keyword>
<dbReference type="GeneID" id="89925013"/>
<dbReference type="InterPro" id="IPR002423">
    <property type="entry name" value="Cpn60/GroEL/TCP-1"/>
</dbReference>
<dbReference type="CDD" id="cd03334">
    <property type="entry name" value="Fab1_TCP"/>
    <property type="match status" value="1"/>
</dbReference>
<evidence type="ECO:0000256" key="10">
    <source>
        <dbReference type="ARBA" id="ARBA00075294"/>
    </source>
</evidence>
<keyword evidence="8" id="KW-0862">Zinc</keyword>
<name>A0AAV9PEY7_9PEZI</name>
<evidence type="ECO:0000256" key="13">
    <source>
        <dbReference type="SAM" id="MobiDB-lite"/>
    </source>
</evidence>
<protein>
    <recommendedName>
        <fullName evidence="2">1-phosphatidylinositol-3-phosphate 5-kinase</fullName>
        <ecNumber evidence="2">2.7.1.150</ecNumber>
    </recommendedName>
    <alternativeName>
        <fullName evidence="10">Type III PIP kinase</fullName>
    </alternativeName>
</protein>
<evidence type="ECO:0000256" key="8">
    <source>
        <dbReference type="ARBA" id="ARBA00022833"/>
    </source>
</evidence>
<dbReference type="Gene3D" id="3.50.7.10">
    <property type="entry name" value="GroEL"/>
    <property type="match status" value="1"/>
</dbReference>
<dbReference type="Proteomes" id="UP001337655">
    <property type="component" value="Unassembled WGS sequence"/>
</dbReference>
<keyword evidence="5 12" id="KW-0547">Nucleotide-binding</keyword>
<dbReference type="EMBL" id="JAVRRT010000005">
    <property type="protein sequence ID" value="KAK5172030.1"/>
    <property type="molecule type" value="Genomic_DNA"/>
</dbReference>
<dbReference type="InterPro" id="IPR027484">
    <property type="entry name" value="PInositol-4-P-5-kinase_N"/>
</dbReference>
<dbReference type="SUPFAM" id="SSF56104">
    <property type="entry name" value="SAICAR synthase-like"/>
    <property type="match status" value="1"/>
</dbReference>
<dbReference type="EC" id="2.7.1.150" evidence="2"/>
<evidence type="ECO:0000313" key="17">
    <source>
        <dbReference type="Proteomes" id="UP001337655"/>
    </source>
</evidence>
<dbReference type="InterPro" id="IPR011011">
    <property type="entry name" value="Znf_FYVE_PHD"/>
</dbReference>
<dbReference type="GO" id="GO:0000329">
    <property type="term" value="C:fungal-type vacuole membrane"/>
    <property type="evidence" value="ECO:0007669"/>
    <property type="project" value="TreeGrafter"/>
</dbReference>
<evidence type="ECO:0000256" key="2">
    <source>
        <dbReference type="ARBA" id="ARBA00012009"/>
    </source>
</evidence>
<dbReference type="SMART" id="SM00064">
    <property type="entry name" value="FYVE"/>
    <property type="match status" value="1"/>
</dbReference>
<dbReference type="SMART" id="SM00330">
    <property type="entry name" value="PIPKc"/>
    <property type="match status" value="1"/>
</dbReference>
<dbReference type="PROSITE" id="PS50178">
    <property type="entry name" value="ZF_FYVE"/>
    <property type="match status" value="1"/>
</dbReference>
<dbReference type="RefSeq" id="XP_064660874.1">
    <property type="nucleotide sequence ID" value="XM_064800923.1"/>
</dbReference>